<evidence type="ECO:0000256" key="3">
    <source>
        <dbReference type="ARBA" id="ARBA00023242"/>
    </source>
</evidence>
<proteinExistence type="inferred from homology"/>
<sequence>MIDKSRRGPSPLIGYSIQNQGCISPDHQTCLHLSNHNFNGYKDFHSPGLMTFKQFTLSQDDNLAPNELIEMYDSYKTKYVQKHQSEFLDNNRNSPIIFEKFHPIWIRKVVDERRNLVLKRIEVFSSKLKRGGFNTVNQSNNDVEKINHSNTISDSIYTDENDSITVFGSFPHFETDLKSHLMLLTDIPSYISYLDITKFFNNDFPLADGGLGKCNGFLDILLSPPKFTRGILNRQCYILFDNMRNRDSAIELIKGKTIKSSVTTNSILLSYNDTNNQMEDTNENEDPVVQQTGSKYSIYIIQAKGYNNENCSTKFGQVPKIFSTQERLSIDKNNMKKIIEKIESEQNISSAINEIMENLVQDGSMNIKAVVDVLSLYLKFVHGIDYYLLSASHPIQTNTYNPSNVGPVECLSDTNNTKNSNSSDTTISQEDNENSIKYNEKSLNMYNNLLFLSRGYIEILFKNKFRIWSQRDEGNVSEPQIYKGQLDDFQNQALLNQLEENVNILLNLPSIFDMIPHPIRDDDDSLSYSWKRYCEQHTLRKKADRWQCGKCLKQFKGEEFVHKHLAKKHKDFLETIREEITFERIIKPSAEKFPHLIYPTNADEFSATSVNRRGNHGNPQGIYRPRYNKHLRSNPYEKRRYFKDWDIPKQQTIINSSNDIRTSIKYDDL</sequence>
<keyword evidence="7" id="KW-1185">Reference proteome</keyword>
<name>A0A1J4MGD1_9CRYT</name>
<accession>A0A1J4MGD1</accession>
<dbReference type="InterPro" id="IPR007042">
    <property type="entry name" value="SERRATE/Ars2_C"/>
</dbReference>
<dbReference type="VEuPathDB" id="CryptoDB:cubi_02302"/>
<dbReference type="GO" id="GO:0016604">
    <property type="term" value="C:nuclear body"/>
    <property type="evidence" value="ECO:0007669"/>
    <property type="project" value="TreeGrafter"/>
</dbReference>
<evidence type="ECO:0000259" key="5">
    <source>
        <dbReference type="PROSITE" id="PS00028"/>
    </source>
</evidence>
<gene>
    <name evidence="6" type="ORF">cubi_02302</name>
</gene>
<evidence type="ECO:0000313" key="6">
    <source>
        <dbReference type="EMBL" id="OII73071.1"/>
    </source>
</evidence>
<dbReference type="InterPro" id="IPR013087">
    <property type="entry name" value="Znf_C2H2_type"/>
</dbReference>
<dbReference type="InterPro" id="IPR021933">
    <property type="entry name" value="SERRATE/Ars2_N"/>
</dbReference>
<dbReference type="GeneID" id="39979093"/>
<dbReference type="PANTHER" id="PTHR13165">
    <property type="entry name" value="ARSENITE-RESISTANCE PROTEIN 2"/>
    <property type="match status" value="1"/>
</dbReference>
<comment type="subcellular location">
    <subcellularLocation>
        <location evidence="1">Nucleus</location>
    </subcellularLocation>
</comment>
<keyword evidence="3" id="KW-0539">Nucleus</keyword>
<evidence type="ECO:0000256" key="2">
    <source>
        <dbReference type="ARBA" id="ARBA00005407"/>
    </source>
</evidence>
<dbReference type="PANTHER" id="PTHR13165:SF0">
    <property type="entry name" value="SERRATE RNA EFFECTOR MOLECULE HOMOLOG"/>
    <property type="match status" value="1"/>
</dbReference>
<dbReference type="GO" id="GO:0031053">
    <property type="term" value="P:primary miRNA processing"/>
    <property type="evidence" value="ECO:0007669"/>
    <property type="project" value="TreeGrafter"/>
</dbReference>
<dbReference type="RefSeq" id="XP_028874435.1">
    <property type="nucleotide sequence ID" value="XM_029019314.1"/>
</dbReference>
<dbReference type="EMBL" id="LRBP01000017">
    <property type="protein sequence ID" value="OII73071.1"/>
    <property type="molecule type" value="Genomic_DNA"/>
</dbReference>
<protein>
    <recommendedName>
        <fullName evidence="5">C2H2-type domain-containing protein</fullName>
    </recommendedName>
</protein>
<dbReference type="Pfam" id="PF12066">
    <property type="entry name" value="SERRATE_Ars2_N"/>
    <property type="match status" value="1"/>
</dbReference>
<evidence type="ECO:0000313" key="7">
    <source>
        <dbReference type="Proteomes" id="UP000186176"/>
    </source>
</evidence>
<dbReference type="Proteomes" id="UP000186176">
    <property type="component" value="Unassembled WGS sequence"/>
</dbReference>
<comment type="caution">
    <text evidence="6">The sequence shown here is derived from an EMBL/GenBank/DDBJ whole genome shotgun (WGS) entry which is preliminary data.</text>
</comment>
<reference evidence="6 7" key="1">
    <citation type="submission" date="2016-10" db="EMBL/GenBank/DDBJ databases">
        <title>Reductive evolution of mitochondrial metabolism and differential evolution of invasion-related proteins in Cryptosporidium.</title>
        <authorList>
            <person name="Liu S."/>
            <person name="Roellig D.M."/>
            <person name="Guo Y."/>
            <person name="Li N."/>
            <person name="Frace M.A."/>
            <person name="Tang K."/>
            <person name="Zhang L."/>
            <person name="Feng Y."/>
            <person name="Xiao L."/>
        </authorList>
    </citation>
    <scope>NUCLEOTIDE SEQUENCE [LARGE SCALE GENOMIC DNA]</scope>
    <source>
        <strain evidence="6">39726</strain>
    </source>
</reference>
<feature type="domain" description="C2H2-type" evidence="5">
    <location>
        <begin position="548"/>
        <end position="569"/>
    </location>
</feature>
<dbReference type="OrthoDB" id="342064at2759"/>
<evidence type="ECO:0000256" key="4">
    <source>
        <dbReference type="SAM" id="MobiDB-lite"/>
    </source>
</evidence>
<comment type="similarity">
    <text evidence="2">Belongs to the ARS2 family.</text>
</comment>
<organism evidence="6 7">
    <name type="scientific">Cryptosporidium ubiquitum</name>
    <dbReference type="NCBI Taxonomy" id="857276"/>
    <lineage>
        <taxon>Eukaryota</taxon>
        <taxon>Sar</taxon>
        <taxon>Alveolata</taxon>
        <taxon>Apicomplexa</taxon>
        <taxon>Conoidasida</taxon>
        <taxon>Coccidia</taxon>
        <taxon>Eucoccidiorida</taxon>
        <taxon>Eimeriorina</taxon>
        <taxon>Cryptosporidiidae</taxon>
        <taxon>Cryptosporidium</taxon>
    </lineage>
</organism>
<dbReference type="Pfam" id="PF04959">
    <property type="entry name" value="ARS2"/>
    <property type="match status" value="1"/>
</dbReference>
<dbReference type="InterPro" id="IPR039727">
    <property type="entry name" value="SE/Ars2"/>
</dbReference>
<feature type="region of interest" description="Disordered" evidence="4">
    <location>
        <begin position="608"/>
        <end position="629"/>
    </location>
</feature>
<evidence type="ECO:0000256" key="1">
    <source>
        <dbReference type="ARBA" id="ARBA00004123"/>
    </source>
</evidence>
<dbReference type="PROSITE" id="PS00028">
    <property type="entry name" value="ZINC_FINGER_C2H2_1"/>
    <property type="match status" value="1"/>
</dbReference>
<dbReference type="AlphaFoldDB" id="A0A1J4MGD1"/>